<keyword evidence="4" id="KW-0808">Transferase</keyword>
<evidence type="ECO:0000256" key="1">
    <source>
        <dbReference type="ARBA" id="ARBA00012513"/>
    </source>
</evidence>
<evidence type="ECO:0000256" key="11">
    <source>
        <dbReference type="SAM" id="MobiDB-lite"/>
    </source>
</evidence>
<dbReference type="GO" id="GO:0035556">
    <property type="term" value="P:intracellular signal transduction"/>
    <property type="evidence" value="ECO:0007669"/>
    <property type="project" value="TreeGrafter"/>
</dbReference>
<gene>
    <name evidence="14" type="ORF">NDN08_002562</name>
</gene>
<feature type="compositionally biased region" description="Low complexity" evidence="11">
    <location>
        <begin position="446"/>
        <end position="456"/>
    </location>
</feature>
<dbReference type="Proteomes" id="UP001157974">
    <property type="component" value="Unassembled WGS sequence"/>
</dbReference>
<dbReference type="PROSITE" id="PS51285">
    <property type="entry name" value="AGC_KINASE_CTER"/>
    <property type="match status" value="1"/>
</dbReference>
<dbReference type="Pfam" id="PF00069">
    <property type="entry name" value="Pkinase"/>
    <property type="match status" value="2"/>
</dbReference>
<dbReference type="PROSITE" id="PS50011">
    <property type="entry name" value="PROTEIN_KINASE_DOM"/>
    <property type="match status" value="1"/>
</dbReference>
<name>A0AAV8UU51_9RHOD</name>
<evidence type="ECO:0000259" key="13">
    <source>
        <dbReference type="PROSITE" id="PS51285"/>
    </source>
</evidence>
<dbReference type="PANTHER" id="PTHR24356:SF400">
    <property type="entry name" value="SERINE_THREONINE-PROTEIN KINASE CBK1"/>
    <property type="match status" value="1"/>
</dbReference>
<dbReference type="FunFam" id="1.10.510.10:FF:000024">
    <property type="entry name" value="Probable serine/threonine-protein kinase cot-1"/>
    <property type="match status" value="1"/>
</dbReference>
<feature type="region of interest" description="Disordered" evidence="11">
    <location>
        <begin position="416"/>
        <end position="459"/>
    </location>
</feature>
<dbReference type="GO" id="GO:0005524">
    <property type="term" value="F:ATP binding"/>
    <property type="evidence" value="ECO:0007669"/>
    <property type="project" value="UniProtKB-UniRule"/>
</dbReference>
<dbReference type="InterPro" id="IPR017441">
    <property type="entry name" value="Protein_kinase_ATP_BS"/>
</dbReference>
<evidence type="ECO:0000256" key="7">
    <source>
        <dbReference type="ARBA" id="ARBA00022840"/>
    </source>
</evidence>
<dbReference type="SUPFAM" id="SSF56112">
    <property type="entry name" value="Protein kinase-like (PK-like)"/>
    <property type="match status" value="1"/>
</dbReference>
<dbReference type="EC" id="2.7.11.1" evidence="1"/>
<dbReference type="AlphaFoldDB" id="A0AAV8UU51"/>
<organism evidence="14 15">
    <name type="scientific">Rhodosorus marinus</name>
    <dbReference type="NCBI Taxonomy" id="101924"/>
    <lineage>
        <taxon>Eukaryota</taxon>
        <taxon>Rhodophyta</taxon>
        <taxon>Stylonematophyceae</taxon>
        <taxon>Stylonematales</taxon>
        <taxon>Stylonemataceae</taxon>
        <taxon>Rhodosorus</taxon>
    </lineage>
</organism>
<dbReference type="InterPro" id="IPR000719">
    <property type="entry name" value="Prot_kinase_dom"/>
</dbReference>
<dbReference type="PROSITE" id="PS00108">
    <property type="entry name" value="PROTEIN_KINASE_ST"/>
    <property type="match status" value="1"/>
</dbReference>
<evidence type="ECO:0000256" key="5">
    <source>
        <dbReference type="ARBA" id="ARBA00022741"/>
    </source>
</evidence>
<dbReference type="InterPro" id="IPR008271">
    <property type="entry name" value="Ser/Thr_kinase_AS"/>
</dbReference>
<reference evidence="14 15" key="1">
    <citation type="journal article" date="2023" name="Nat. Commun.">
        <title>Origin of minicircular mitochondrial genomes in red algae.</title>
        <authorList>
            <person name="Lee Y."/>
            <person name="Cho C.H."/>
            <person name="Lee Y.M."/>
            <person name="Park S.I."/>
            <person name="Yang J.H."/>
            <person name="West J.A."/>
            <person name="Bhattacharya D."/>
            <person name="Yoon H.S."/>
        </authorList>
    </citation>
    <scope>NUCLEOTIDE SEQUENCE [LARGE SCALE GENOMIC DNA]</scope>
    <source>
        <strain evidence="14 15">CCMP1338</strain>
        <tissue evidence="14">Whole cell</tissue>
    </source>
</reference>
<feature type="domain" description="Protein kinase" evidence="12">
    <location>
        <begin position="90"/>
        <end position="383"/>
    </location>
</feature>
<keyword evidence="2" id="KW-0723">Serine/threonine-protein kinase</keyword>
<evidence type="ECO:0000259" key="12">
    <source>
        <dbReference type="PROSITE" id="PS50011"/>
    </source>
</evidence>
<evidence type="ECO:0000256" key="8">
    <source>
        <dbReference type="ARBA" id="ARBA00047899"/>
    </source>
</evidence>
<comment type="caution">
    <text evidence="14">The sequence shown here is derived from an EMBL/GenBank/DDBJ whole genome shotgun (WGS) entry which is preliminary data.</text>
</comment>
<dbReference type="SMART" id="SM00220">
    <property type="entry name" value="S_TKc"/>
    <property type="match status" value="1"/>
</dbReference>
<dbReference type="GO" id="GO:0004674">
    <property type="term" value="F:protein serine/threonine kinase activity"/>
    <property type="evidence" value="ECO:0007669"/>
    <property type="project" value="UniProtKB-KW"/>
</dbReference>
<feature type="compositionally biased region" description="Polar residues" evidence="11">
    <location>
        <begin position="430"/>
        <end position="439"/>
    </location>
</feature>
<keyword evidence="6" id="KW-0418">Kinase</keyword>
<dbReference type="InterPro" id="IPR011009">
    <property type="entry name" value="Kinase-like_dom_sf"/>
</dbReference>
<keyword evidence="15" id="KW-1185">Reference proteome</keyword>
<dbReference type="EMBL" id="JAMWBK010000004">
    <property type="protein sequence ID" value="KAJ8906063.1"/>
    <property type="molecule type" value="Genomic_DNA"/>
</dbReference>
<evidence type="ECO:0000313" key="15">
    <source>
        <dbReference type="Proteomes" id="UP001157974"/>
    </source>
</evidence>
<comment type="catalytic activity">
    <reaction evidence="8">
        <text>L-threonyl-[protein] + ATP = O-phospho-L-threonyl-[protein] + ADP + H(+)</text>
        <dbReference type="Rhea" id="RHEA:46608"/>
        <dbReference type="Rhea" id="RHEA-COMP:11060"/>
        <dbReference type="Rhea" id="RHEA-COMP:11605"/>
        <dbReference type="ChEBI" id="CHEBI:15378"/>
        <dbReference type="ChEBI" id="CHEBI:30013"/>
        <dbReference type="ChEBI" id="CHEBI:30616"/>
        <dbReference type="ChEBI" id="CHEBI:61977"/>
        <dbReference type="ChEBI" id="CHEBI:456216"/>
        <dbReference type="EC" id="2.7.11.1"/>
    </reaction>
</comment>
<dbReference type="PROSITE" id="PS00107">
    <property type="entry name" value="PROTEIN_KINASE_ATP"/>
    <property type="match status" value="1"/>
</dbReference>
<evidence type="ECO:0000256" key="4">
    <source>
        <dbReference type="ARBA" id="ARBA00022679"/>
    </source>
</evidence>
<keyword evidence="7 10" id="KW-0067">ATP-binding</keyword>
<evidence type="ECO:0000256" key="10">
    <source>
        <dbReference type="PROSITE-ProRule" id="PRU10141"/>
    </source>
</evidence>
<keyword evidence="5 10" id="KW-0547">Nucleotide-binding</keyword>
<dbReference type="InterPro" id="IPR000961">
    <property type="entry name" value="AGC-kinase_C"/>
</dbReference>
<keyword evidence="3" id="KW-0597">Phosphoprotein</keyword>
<proteinExistence type="predicted"/>
<feature type="binding site" evidence="10">
    <location>
        <position position="119"/>
    </location>
    <ligand>
        <name>ATP</name>
        <dbReference type="ChEBI" id="CHEBI:30616"/>
    </ligand>
</feature>
<evidence type="ECO:0000313" key="14">
    <source>
        <dbReference type="EMBL" id="KAJ8906063.1"/>
    </source>
</evidence>
<evidence type="ECO:0000256" key="2">
    <source>
        <dbReference type="ARBA" id="ARBA00022527"/>
    </source>
</evidence>
<dbReference type="Gene3D" id="1.10.510.10">
    <property type="entry name" value="Transferase(Phosphotransferase) domain 1"/>
    <property type="match status" value="1"/>
</dbReference>
<evidence type="ECO:0000256" key="6">
    <source>
        <dbReference type="ARBA" id="ARBA00022777"/>
    </source>
</evidence>
<dbReference type="Gene3D" id="3.30.200.20">
    <property type="entry name" value="Phosphorylase Kinase, domain 1"/>
    <property type="match status" value="1"/>
</dbReference>
<evidence type="ECO:0000256" key="9">
    <source>
        <dbReference type="ARBA" id="ARBA00048679"/>
    </source>
</evidence>
<comment type="catalytic activity">
    <reaction evidence="9">
        <text>L-seryl-[protein] + ATP = O-phospho-L-seryl-[protein] + ADP + H(+)</text>
        <dbReference type="Rhea" id="RHEA:17989"/>
        <dbReference type="Rhea" id="RHEA-COMP:9863"/>
        <dbReference type="Rhea" id="RHEA-COMP:11604"/>
        <dbReference type="ChEBI" id="CHEBI:15378"/>
        <dbReference type="ChEBI" id="CHEBI:29999"/>
        <dbReference type="ChEBI" id="CHEBI:30616"/>
        <dbReference type="ChEBI" id="CHEBI:83421"/>
        <dbReference type="ChEBI" id="CHEBI:456216"/>
        <dbReference type="EC" id="2.7.11.1"/>
    </reaction>
</comment>
<dbReference type="GO" id="GO:0007010">
    <property type="term" value="P:cytoskeleton organization"/>
    <property type="evidence" value="ECO:0007669"/>
    <property type="project" value="UniProtKB-ARBA"/>
</dbReference>
<protein>
    <recommendedName>
        <fullName evidence="1">non-specific serine/threonine protein kinase</fullName>
        <ecNumber evidence="1">2.7.11.1</ecNumber>
    </recommendedName>
</protein>
<dbReference type="SMART" id="SM00133">
    <property type="entry name" value="S_TK_X"/>
    <property type="match status" value="1"/>
</dbReference>
<feature type="domain" description="AGC-kinase C-terminal" evidence="13">
    <location>
        <begin position="384"/>
        <end position="495"/>
    </location>
</feature>
<evidence type="ECO:0000256" key="3">
    <source>
        <dbReference type="ARBA" id="ARBA00022553"/>
    </source>
</evidence>
<dbReference type="PANTHER" id="PTHR24356">
    <property type="entry name" value="SERINE/THREONINE-PROTEIN KINASE"/>
    <property type="match status" value="1"/>
</dbReference>
<sequence>MGWLERDRGTVNMKRRPGKNFAKAEFGKVLIEKCLANVKERGEVRLKREAQLEERIPLSEEGKDRIRKLWSREDVCKVFTQMQNVSLSDFEELQTLGTGSFGTVSLVQYARDGCIYAMKKLSKREMLRRDQVSRVWLERSILVALQNSGCSLHFAFQDEENLYMVMEFLQGGDLLGLLSREVTVSEDFVARTGAELVLAVERLHKHGIIHRDVKPDNILFAEDGHLALADFGLSKALRLCRPAVSKAVRRATFALEPSLPQAEDYWTRRGAWRKLSRRQKFSTVGTPDYIAPEVLAGDAYSEDCDWWSVGCVLYEMLIGHPPFCSITPEDVCHRVLNWETYLTFPSEMAVSDEARDLIIKLLCGRNSRLGSSGVEEIKKHPFFRNINWDTILGEEPPFVPQLSSRVDLKYFDLPEEEESDRQKRDFCETTRGSSQLSTNSEDRDLSCSPLSSPSCSMQSRRGSFRKELETWKVKESDVQFAGFTYKRFKEEEKKNLVDLFDKISLSDEDQQQVESPTLKIA</sequence>
<dbReference type="InterPro" id="IPR050236">
    <property type="entry name" value="Ser_Thr_kinase_AGC"/>
</dbReference>
<accession>A0AAV8UU51</accession>